<accession>A0ABV3EUH0</accession>
<feature type="compositionally biased region" description="Polar residues" evidence="1">
    <location>
        <begin position="231"/>
        <end position="240"/>
    </location>
</feature>
<feature type="region of interest" description="Disordered" evidence="1">
    <location>
        <begin position="92"/>
        <end position="289"/>
    </location>
</feature>
<protein>
    <recommendedName>
        <fullName evidence="4">RelA/SpoT domain-containing protein</fullName>
    </recommendedName>
</protein>
<organism evidence="2 3">
    <name type="scientific">Streptomyces chilikensis</name>
    <dbReference type="NCBI Taxonomy" id="1194079"/>
    <lineage>
        <taxon>Bacteria</taxon>
        <taxon>Bacillati</taxon>
        <taxon>Actinomycetota</taxon>
        <taxon>Actinomycetes</taxon>
        <taxon>Kitasatosporales</taxon>
        <taxon>Streptomycetaceae</taxon>
        <taxon>Streptomyces</taxon>
    </lineage>
</organism>
<comment type="caution">
    <text evidence="2">The sequence shown here is derived from an EMBL/GenBank/DDBJ whole genome shotgun (WGS) entry which is preliminary data.</text>
</comment>
<feature type="non-terminal residue" evidence="2">
    <location>
        <position position="1"/>
    </location>
</feature>
<feature type="compositionally biased region" description="Basic and acidic residues" evidence="1">
    <location>
        <begin position="513"/>
        <end position="534"/>
    </location>
</feature>
<evidence type="ECO:0000313" key="2">
    <source>
        <dbReference type="EMBL" id="MEU9579791.1"/>
    </source>
</evidence>
<keyword evidence="3" id="KW-1185">Reference proteome</keyword>
<sequence length="751" mass="78885">IDIPPLPANAFELPPGTVRLPDGTFDLPAGTALPDGATRLPDGNVRLPEQTVPVPEGSIKLPTEDGAPARYLDPQGNLLDDTGTVVQRADQAPRETGGTGHGTPAADTPTTPTPVREPALVGAGATDNAAHAAADSPGQTVRLGSDPADTLGDAARTGDNTTPPVRVGTDVPPVRASVDGIPGGNAADNLPGGRADDAAQGPTASHSDGPTGGSGTPHHDGSGGGHADQPSAGSADQTPPGSGVHEPGAGSGTDDLVPPGGGADVPGGALPAPPRGNLPDGSWAGENGLRLDPEANAAADDFMRRSQEAEPRITESMRSVAGRVDNGRLIGLEYRLKGEDSFKRKLATDMLDDVAVGPARILGDIKDSIRYTMEVPTRNYADGVQQAVNDLQAKGFENVTFKNTWDSPGYKGINSTWRDPVSGQIFELQFHTADSFAAKMDGHVLYEKERLPGVSPDELAAIKLEQTELFGRVPVPHGAGDIRIGGQGAADAASALGRELDGVADQVDSLGDDLGRGESETPHTDTHAPERTTDEDSGAGDSPYTDGPNGGWSGAGWVDQPSEYAGRIYESLRATPNHIDVPQMARNTGISESVIRDVKTHMVRSQHDVVVGPGEWKRGLFTPRDDIANLWDGARKGTLTPDQIREFRNLMSHEYVESQLMKRGLPYLRDERGLWRFGDDGTVDGRRSPKSLSAAGAHDLSPNPVRGGFGMAWQKLGLRHPKTQLADDLSNIDDFVKDIVQELKAKGLDLK</sequence>
<dbReference type="Proteomes" id="UP001551584">
    <property type="component" value="Unassembled WGS sequence"/>
</dbReference>
<feature type="region of interest" description="Disordered" evidence="1">
    <location>
        <begin position="507"/>
        <end position="558"/>
    </location>
</feature>
<feature type="region of interest" description="Disordered" evidence="1">
    <location>
        <begin position="21"/>
        <end position="65"/>
    </location>
</feature>
<feature type="compositionally biased region" description="Low complexity" evidence="1">
    <location>
        <begin position="102"/>
        <end position="114"/>
    </location>
</feature>
<evidence type="ECO:0008006" key="4">
    <source>
        <dbReference type="Google" id="ProtNLM"/>
    </source>
</evidence>
<dbReference type="EMBL" id="JBEZNA010000056">
    <property type="protein sequence ID" value="MEU9579791.1"/>
    <property type="molecule type" value="Genomic_DNA"/>
</dbReference>
<evidence type="ECO:0000313" key="3">
    <source>
        <dbReference type="Proteomes" id="UP001551584"/>
    </source>
</evidence>
<reference evidence="2 3" key="1">
    <citation type="submission" date="2024-06" db="EMBL/GenBank/DDBJ databases">
        <title>The Natural Products Discovery Center: Release of the First 8490 Sequenced Strains for Exploring Actinobacteria Biosynthetic Diversity.</title>
        <authorList>
            <person name="Kalkreuter E."/>
            <person name="Kautsar S.A."/>
            <person name="Yang D."/>
            <person name="Bader C.D."/>
            <person name="Teijaro C.N."/>
            <person name="Fluegel L."/>
            <person name="Davis C.M."/>
            <person name="Simpson J.R."/>
            <person name="Lauterbach L."/>
            <person name="Steele A.D."/>
            <person name="Gui C."/>
            <person name="Meng S."/>
            <person name="Li G."/>
            <person name="Viehrig K."/>
            <person name="Ye F."/>
            <person name="Su P."/>
            <person name="Kiefer A.F."/>
            <person name="Nichols A."/>
            <person name="Cepeda A.J."/>
            <person name="Yan W."/>
            <person name="Fan B."/>
            <person name="Jiang Y."/>
            <person name="Adhikari A."/>
            <person name="Zheng C.-J."/>
            <person name="Schuster L."/>
            <person name="Cowan T.M."/>
            <person name="Smanski M.J."/>
            <person name="Chevrette M.G."/>
            <person name="De Carvalho L.P.S."/>
            <person name="Shen B."/>
        </authorList>
    </citation>
    <scope>NUCLEOTIDE SEQUENCE [LARGE SCALE GENOMIC DNA]</scope>
    <source>
        <strain evidence="2 3">NPDC048117</strain>
    </source>
</reference>
<proteinExistence type="predicted"/>
<gene>
    <name evidence="2" type="ORF">AB0D95_21380</name>
</gene>
<evidence type="ECO:0000256" key="1">
    <source>
        <dbReference type="SAM" id="MobiDB-lite"/>
    </source>
</evidence>
<name>A0ABV3EUH0_9ACTN</name>
<feature type="compositionally biased region" description="Low complexity" evidence="1">
    <location>
        <begin position="123"/>
        <end position="134"/>
    </location>
</feature>